<evidence type="ECO:0000313" key="4">
    <source>
        <dbReference type="Proteomes" id="UP001221597"/>
    </source>
</evidence>
<gene>
    <name evidence="3" type="ORF">P9989_13500</name>
</gene>
<keyword evidence="1" id="KW-0472">Membrane</keyword>
<feature type="transmembrane region" description="Helical" evidence="1">
    <location>
        <begin position="110"/>
        <end position="130"/>
    </location>
</feature>
<proteinExistence type="predicted"/>
<feature type="transmembrane region" description="Helical" evidence="1">
    <location>
        <begin position="7"/>
        <end position="26"/>
    </location>
</feature>
<dbReference type="Pfam" id="PF18917">
    <property type="entry name" value="LiaI-LiaF-like_TM1"/>
    <property type="match status" value="1"/>
</dbReference>
<dbReference type="RefSeq" id="WP_283075416.1">
    <property type="nucleotide sequence ID" value="NZ_CP121671.1"/>
</dbReference>
<dbReference type="Proteomes" id="UP001221597">
    <property type="component" value="Chromosome"/>
</dbReference>
<feature type="transmembrane region" description="Helical" evidence="1">
    <location>
        <begin position="136"/>
        <end position="157"/>
    </location>
</feature>
<name>A0ABY8IU44_9BACI</name>
<feature type="transmembrane region" description="Helical" evidence="1">
    <location>
        <begin position="80"/>
        <end position="98"/>
    </location>
</feature>
<evidence type="ECO:0000256" key="1">
    <source>
        <dbReference type="SAM" id="Phobius"/>
    </source>
</evidence>
<evidence type="ECO:0000259" key="2">
    <source>
        <dbReference type="Pfam" id="PF18917"/>
    </source>
</evidence>
<evidence type="ECO:0000313" key="3">
    <source>
        <dbReference type="EMBL" id="WFT73405.1"/>
    </source>
</evidence>
<feature type="transmembrane region" description="Helical" evidence="1">
    <location>
        <begin position="32"/>
        <end position="49"/>
    </location>
</feature>
<organism evidence="3 4">
    <name type="scientific">Halobacillus naozhouensis</name>
    <dbReference type="NCBI Taxonomy" id="554880"/>
    <lineage>
        <taxon>Bacteria</taxon>
        <taxon>Bacillati</taxon>
        <taxon>Bacillota</taxon>
        <taxon>Bacilli</taxon>
        <taxon>Bacillales</taxon>
        <taxon>Bacillaceae</taxon>
        <taxon>Halobacillus</taxon>
    </lineage>
</organism>
<dbReference type="EMBL" id="CP121671">
    <property type="protein sequence ID" value="WFT73405.1"/>
    <property type="molecule type" value="Genomic_DNA"/>
</dbReference>
<keyword evidence="1" id="KW-1133">Transmembrane helix</keyword>
<accession>A0ABY8IU44</accession>
<protein>
    <submittedName>
        <fullName evidence="3">DUF5668 domain-containing protein</fullName>
    </submittedName>
</protein>
<keyword evidence="1" id="KW-0812">Transmembrane</keyword>
<sequence>MKKTDSFAGFLLIGLGLYFLIRQFNIPFLNPFYSWPTILMIIGAAFLLHSNISREFANIFTGVLLLGLGVHFHGKVHYSFWIDHWGVYPFIIGIAFLLRSFKTKSGLLPGLILIAVAIFAFLTTSNPIWFRFINLLFNWIENFWPVVLIGFGCYLIYKKR</sequence>
<reference evidence="3 4" key="1">
    <citation type="submission" date="2023-04" db="EMBL/GenBank/DDBJ databases">
        <title>Genome sequence of Halobacillus naozhouensis KACC 21980.</title>
        <authorList>
            <person name="Kim S."/>
            <person name="Heo J."/>
            <person name="Kwon S.-W."/>
        </authorList>
    </citation>
    <scope>NUCLEOTIDE SEQUENCE [LARGE SCALE GENOMIC DNA]</scope>
    <source>
        <strain evidence="3 4">KCTC 13234</strain>
    </source>
</reference>
<keyword evidence="4" id="KW-1185">Reference proteome</keyword>
<feature type="domain" description="LiaI-LiaF-like transmembrane region" evidence="2">
    <location>
        <begin position="7"/>
        <end position="47"/>
    </location>
</feature>
<dbReference type="InterPro" id="IPR043726">
    <property type="entry name" value="LiaI-LiaF-like_TM1"/>
</dbReference>
<feature type="transmembrane region" description="Helical" evidence="1">
    <location>
        <begin position="56"/>
        <end position="74"/>
    </location>
</feature>